<feature type="compositionally biased region" description="Low complexity" evidence="1">
    <location>
        <begin position="266"/>
        <end position="276"/>
    </location>
</feature>
<dbReference type="AlphaFoldDB" id="C9ZKG6"/>
<gene>
    <name evidence="2" type="ORF">TbgDal_III2700</name>
</gene>
<dbReference type="Proteomes" id="UP000002316">
    <property type="component" value="Chromosome 3"/>
</dbReference>
<proteinExistence type="predicted"/>
<feature type="compositionally biased region" description="Low complexity" evidence="1">
    <location>
        <begin position="302"/>
        <end position="318"/>
    </location>
</feature>
<name>C9ZKG6_TRYB9</name>
<organism evidence="2 3">
    <name type="scientific">Trypanosoma brucei gambiense (strain MHOM/CI/86/DAL972)</name>
    <dbReference type="NCBI Taxonomy" id="679716"/>
    <lineage>
        <taxon>Eukaryota</taxon>
        <taxon>Discoba</taxon>
        <taxon>Euglenozoa</taxon>
        <taxon>Kinetoplastea</taxon>
        <taxon>Metakinetoplastina</taxon>
        <taxon>Trypanosomatida</taxon>
        <taxon>Trypanosomatidae</taxon>
        <taxon>Trypanosoma</taxon>
    </lineage>
</organism>
<dbReference type="VEuPathDB" id="TriTrypDB:Tbg972.3.2700"/>
<feature type="compositionally biased region" description="Gly residues" evidence="1">
    <location>
        <begin position="283"/>
        <end position="294"/>
    </location>
</feature>
<protein>
    <submittedName>
        <fullName evidence="2">Uncharacterized protein</fullName>
    </submittedName>
</protein>
<dbReference type="EMBL" id="FN554966">
    <property type="protein sequence ID" value="CBH09932.1"/>
    <property type="molecule type" value="Genomic_DNA"/>
</dbReference>
<sequence length="377" mass="41314">MSITTAGPLKEAKQRHNITIFPHFRDRLACDPLNFFCVYANFEFKWDYTIEEAMLGVFELVDTMVETARIAFNAAVDYWEKLPAQTQRVHAVRELLMLPSAPLSSTLLTTFLRKETSWRVASRTSNPSETPSLSQSVIGRSKHHRTPTTNVGSRGRRASLPYVSQRSPARDRHEEDEEIMANLLKQWHPPHNAPRCRLILDIVASRKSLGGEPHKSRPYRLGQMVFTHVQKKYPSEVTSTFVGISDSAMTLVGRDILFPYRATASSGGAGNSSARGPNTQSFGGLGSPRGGHGLVRGLTRTNSSGLGDASGAGANSNDPVSGGPVGYSGQLFANLEKMLTASIPCPRIVTAQPTNVERVDNVRLLVCFPPLGDEEVL</sequence>
<dbReference type="RefSeq" id="XP_011772223.1">
    <property type="nucleotide sequence ID" value="XM_011773921.1"/>
</dbReference>
<feature type="region of interest" description="Disordered" evidence="1">
    <location>
        <begin position="122"/>
        <end position="155"/>
    </location>
</feature>
<evidence type="ECO:0000313" key="2">
    <source>
        <dbReference type="EMBL" id="CBH09932.1"/>
    </source>
</evidence>
<feature type="compositionally biased region" description="Polar residues" evidence="1">
    <location>
        <begin position="122"/>
        <end position="138"/>
    </location>
</feature>
<dbReference type="GeneID" id="23859053"/>
<evidence type="ECO:0000313" key="3">
    <source>
        <dbReference type="Proteomes" id="UP000002316"/>
    </source>
</evidence>
<dbReference type="OrthoDB" id="273730at2759"/>
<dbReference type="KEGG" id="tbg:TbgDal_III2700"/>
<evidence type="ECO:0000256" key="1">
    <source>
        <dbReference type="SAM" id="MobiDB-lite"/>
    </source>
</evidence>
<accession>C9ZKG6</accession>
<feature type="region of interest" description="Disordered" evidence="1">
    <location>
        <begin position="266"/>
        <end position="321"/>
    </location>
</feature>
<reference evidence="3" key="1">
    <citation type="journal article" date="2010" name="PLoS Negl. Trop. Dis.">
        <title>The genome sequence of Trypanosoma brucei gambiense, causative agent of chronic human african trypanosomiasis.</title>
        <authorList>
            <person name="Jackson A.P."/>
            <person name="Sanders M."/>
            <person name="Berry A."/>
            <person name="McQuillan J."/>
            <person name="Aslett M.A."/>
            <person name="Quail M.A."/>
            <person name="Chukualim B."/>
            <person name="Capewell P."/>
            <person name="MacLeod A."/>
            <person name="Melville S.E."/>
            <person name="Gibson W."/>
            <person name="Barry J.D."/>
            <person name="Berriman M."/>
            <person name="Hertz-Fowler C."/>
        </authorList>
    </citation>
    <scope>NUCLEOTIDE SEQUENCE [LARGE SCALE GENOMIC DNA]</scope>
    <source>
        <strain evidence="3">MHOM/CI/86/DAL972</strain>
    </source>
</reference>